<evidence type="ECO:0000313" key="1">
    <source>
        <dbReference type="EMBL" id="MFC5526023.1"/>
    </source>
</evidence>
<evidence type="ECO:0000313" key="2">
    <source>
        <dbReference type="Proteomes" id="UP001596114"/>
    </source>
</evidence>
<keyword evidence="2" id="KW-1185">Reference proteome</keyword>
<proteinExistence type="predicted"/>
<name>A0ABW0QMT6_9GAMM</name>
<dbReference type="RefSeq" id="WP_377319573.1">
    <property type="nucleotide sequence ID" value="NZ_JBHSNF010000002.1"/>
</dbReference>
<organism evidence="1 2">
    <name type="scientific">Rhodanobacter ginsengisoli</name>
    <dbReference type="NCBI Taxonomy" id="418646"/>
    <lineage>
        <taxon>Bacteria</taxon>
        <taxon>Pseudomonadati</taxon>
        <taxon>Pseudomonadota</taxon>
        <taxon>Gammaproteobacteria</taxon>
        <taxon>Lysobacterales</taxon>
        <taxon>Rhodanobacteraceae</taxon>
        <taxon>Rhodanobacter</taxon>
    </lineage>
</organism>
<protein>
    <submittedName>
        <fullName evidence="1">Uncharacterized protein</fullName>
    </submittedName>
</protein>
<reference evidence="2" key="1">
    <citation type="journal article" date="2019" name="Int. J. Syst. Evol. Microbiol.">
        <title>The Global Catalogue of Microorganisms (GCM) 10K type strain sequencing project: providing services to taxonomists for standard genome sequencing and annotation.</title>
        <authorList>
            <consortium name="The Broad Institute Genomics Platform"/>
            <consortium name="The Broad Institute Genome Sequencing Center for Infectious Disease"/>
            <person name="Wu L."/>
            <person name="Ma J."/>
        </authorList>
    </citation>
    <scope>NUCLEOTIDE SEQUENCE [LARGE SCALE GENOMIC DNA]</scope>
    <source>
        <strain evidence="2">CGMCC 1.16619</strain>
    </source>
</reference>
<comment type="caution">
    <text evidence="1">The sequence shown here is derived from an EMBL/GenBank/DDBJ whole genome shotgun (WGS) entry which is preliminary data.</text>
</comment>
<sequence>MNHLIDVPPPSHHDDIGRRAMKKIILTAAVLIGSSMGSAFAQGSPIINLSVRDTPSNGPDGYTDVDACGMTYSYRYSGGSGRGGDVIFTKRGKVTIVLKLNDASPSNRRYTFGDVMFEGDDNDQLSWSGSAPTSGVIHDTNDAVQTASYKVMVDDSTKADCSIPCDPKIINR</sequence>
<dbReference type="EMBL" id="JBHSNF010000002">
    <property type="protein sequence ID" value="MFC5526023.1"/>
    <property type="molecule type" value="Genomic_DNA"/>
</dbReference>
<dbReference type="Proteomes" id="UP001596114">
    <property type="component" value="Unassembled WGS sequence"/>
</dbReference>
<gene>
    <name evidence="1" type="ORF">ACFPPA_09735</name>
</gene>
<accession>A0ABW0QMT6</accession>